<comment type="caution">
    <text evidence="1">The sequence shown here is derived from an EMBL/GenBank/DDBJ whole genome shotgun (WGS) entry which is preliminary data.</text>
</comment>
<accession>A0ABV5TIP3</accession>
<evidence type="ECO:0000313" key="2">
    <source>
        <dbReference type="Proteomes" id="UP001589610"/>
    </source>
</evidence>
<gene>
    <name evidence="1" type="ORF">ACFFRH_18750</name>
</gene>
<keyword evidence="2" id="KW-1185">Reference proteome</keyword>
<organism evidence="1 2">
    <name type="scientific">Streptosporangium vulgare</name>
    <dbReference type="NCBI Taxonomy" id="46190"/>
    <lineage>
        <taxon>Bacteria</taxon>
        <taxon>Bacillati</taxon>
        <taxon>Actinomycetota</taxon>
        <taxon>Actinomycetes</taxon>
        <taxon>Streptosporangiales</taxon>
        <taxon>Streptosporangiaceae</taxon>
        <taxon>Streptosporangium</taxon>
    </lineage>
</organism>
<dbReference type="Proteomes" id="UP001589610">
    <property type="component" value="Unassembled WGS sequence"/>
</dbReference>
<name>A0ABV5TIP3_9ACTN</name>
<protein>
    <recommendedName>
        <fullName evidence="3">D-alanyl-D-alanine carboxypeptidase</fullName>
    </recommendedName>
</protein>
<sequence length="135" mass="13596">MSVTLTDQDRLTLRTAAYGAVTLLAAAGAGGRPGAHRIATDGSIALASATGLVGHVLADKSTGVKLNGKSVAAIADHVLPALTAAMSLLNEQDPAEADNFRGTVVLAIETATHRGDPSPTLADMTRKITAALDAV</sequence>
<evidence type="ECO:0008006" key="3">
    <source>
        <dbReference type="Google" id="ProtNLM"/>
    </source>
</evidence>
<dbReference type="EMBL" id="JBHMBS010000008">
    <property type="protein sequence ID" value="MFB9677523.1"/>
    <property type="molecule type" value="Genomic_DNA"/>
</dbReference>
<reference evidence="1 2" key="1">
    <citation type="submission" date="2024-09" db="EMBL/GenBank/DDBJ databases">
        <authorList>
            <person name="Sun Q."/>
            <person name="Mori K."/>
        </authorList>
    </citation>
    <scope>NUCLEOTIDE SEQUENCE [LARGE SCALE GENOMIC DNA]</scope>
    <source>
        <strain evidence="1 2">JCM 3028</strain>
    </source>
</reference>
<proteinExistence type="predicted"/>
<evidence type="ECO:0000313" key="1">
    <source>
        <dbReference type="EMBL" id="MFB9677523.1"/>
    </source>
</evidence>
<dbReference type="RefSeq" id="WP_344749039.1">
    <property type="nucleotide sequence ID" value="NZ_BAAAWW010000179.1"/>
</dbReference>